<dbReference type="EMBL" id="JAHXZJ010000001">
    <property type="protein sequence ID" value="KAH0566900.1"/>
    <property type="molecule type" value="Genomic_DNA"/>
</dbReference>
<proteinExistence type="predicted"/>
<reference evidence="2 3" key="1">
    <citation type="journal article" date="2021" name="J. Hered.">
        <title>A chromosome-level genome assembly of the parasitoid wasp, Cotesia glomerata (Hymenoptera: Braconidae).</title>
        <authorList>
            <person name="Pinto B.J."/>
            <person name="Weis J.J."/>
            <person name="Gamble T."/>
            <person name="Ode P.J."/>
            <person name="Paul R."/>
            <person name="Zaspel J.M."/>
        </authorList>
    </citation>
    <scope>NUCLEOTIDE SEQUENCE [LARGE SCALE GENOMIC DNA]</scope>
    <source>
        <strain evidence="2">CgM1</strain>
    </source>
</reference>
<evidence type="ECO:0000256" key="1">
    <source>
        <dbReference type="SAM" id="MobiDB-lite"/>
    </source>
</evidence>
<gene>
    <name evidence="2" type="ORF">KQX54_005286</name>
</gene>
<evidence type="ECO:0000313" key="3">
    <source>
        <dbReference type="Proteomes" id="UP000826195"/>
    </source>
</evidence>
<name>A0AAV7J2A5_COTGL</name>
<evidence type="ECO:0000313" key="2">
    <source>
        <dbReference type="EMBL" id="KAH0566900.1"/>
    </source>
</evidence>
<comment type="caution">
    <text evidence="2">The sequence shown here is derived from an EMBL/GenBank/DDBJ whole genome shotgun (WGS) entry which is preliminary data.</text>
</comment>
<dbReference type="AlphaFoldDB" id="A0AAV7J2A5"/>
<accession>A0AAV7J2A5</accession>
<keyword evidence="3" id="KW-1185">Reference proteome</keyword>
<protein>
    <submittedName>
        <fullName evidence="2">Uncharacterized protein</fullName>
    </submittedName>
</protein>
<feature type="compositionally biased region" description="Basic and acidic residues" evidence="1">
    <location>
        <begin position="1"/>
        <end position="17"/>
    </location>
</feature>
<dbReference type="Proteomes" id="UP000826195">
    <property type="component" value="Unassembled WGS sequence"/>
</dbReference>
<organism evidence="2 3">
    <name type="scientific">Cotesia glomerata</name>
    <name type="common">Lepidopteran parasitic wasp</name>
    <name type="synonym">Apanteles glomeratus</name>
    <dbReference type="NCBI Taxonomy" id="32391"/>
    <lineage>
        <taxon>Eukaryota</taxon>
        <taxon>Metazoa</taxon>
        <taxon>Ecdysozoa</taxon>
        <taxon>Arthropoda</taxon>
        <taxon>Hexapoda</taxon>
        <taxon>Insecta</taxon>
        <taxon>Pterygota</taxon>
        <taxon>Neoptera</taxon>
        <taxon>Endopterygota</taxon>
        <taxon>Hymenoptera</taxon>
        <taxon>Apocrita</taxon>
        <taxon>Ichneumonoidea</taxon>
        <taxon>Braconidae</taxon>
        <taxon>Microgastrinae</taxon>
        <taxon>Cotesia</taxon>
    </lineage>
</organism>
<sequence>MREGQSLIEDERRKDEANVSPGVGTSGRCATALPGSHLNGGTWTTTWGPPSPRIGGRGLRSELGIVIRERANPLLQPQHTKHLRRYTF</sequence>
<feature type="region of interest" description="Disordered" evidence="1">
    <location>
        <begin position="1"/>
        <end position="56"/>
    </location>
</feature>